<feature type="chain" id="PRO_5047182365" evidence="2">
    <location>
        <begin position="31"/>
        <end position="169"/>
    </location>
</feature>
<feature type="region of interest" description="Disordered" evidence="1">
    <location>
        <begin position="34"/>
        <end position="67"/>
    </location>
</feature>
<gene>
    <name evidence="3" type="ORF">NDI37_18365</name>
</gene>
<evidence type="ECO:0000256" key="1">
    <source>
        <dbReference type="SAM" id="MobiDB-lite"/>
    </source>
</evidence>
<evidence type="ECO:0000313" key="3">
    <source>
        <dbReference type="EMBL" id="MEP0866425.1"/>
    </source>
</evidence>
<dbReference type="RefSeq" id="WP_190422806.1">
    <property type="nucleotide sequence ID" value="NZ_JAMPKK010000043.1"/>
</dbReference>
<evidence type="ECO:0000256" key="2">
    <source>
        <dbReference type="SAM" id="SignalP"/>
    </source>
</evidence>
<organism evidence="3 4">
    <name type="scientific">Funiculus sociatus GB2-A5</name>
    <dbReference type="NCBI Taxonomy" id="2933946"/>
    <lineage>
        <taxon>Bacteria</taxon>
        <taxon>Bacillati</taxon>
        <taxon>Cyanobacteriota</taxon>
        <taxon>Cyanophyceae</taxon>
        <taxon>Coleofasciculales</taxon>
        <taxon>Coleofasciculaceae</taxon>
        <taxon>Funiculus</taxon>
    </lineage>
</organism>
<keyword evidence="4" id="KW-1185">Reference proteome</keyword>
<name>A0ABV0JSI8_9CYAN</name>
<sequence length="169" mass="18442">MNKIDRQRKRFSRSMALLLSVLLMVPFIGACGQSQSSAPPPPIDDTRVGTVNNPPPANQPQAKKGLSTGQKVAILAGAAALYYLYNKHKNKQQQGPEGQYYLSKNGRVYYRDAQKRVHWVTPPPEGIQVPEAEARQYRDFQGYNGSATGRDLRDLAGAGPAPAIPAPAQ</sequence>
<keyword evidence="2" id="KW-0732">Signal</keyword>
<proteinExistence type="predicted"/>
<accession>A0ABV0JSI8</accession>
<feature type="region of interest" description="Disordered" evidence="1">
    <location>
        <begin position="142"/>
        <end position="169"/>
    </location>
</feature>
<dbReference type="Proteomes" id="UP001442494">
    <property type="component" value="Unassembled WGS sequence"/>
</dbReference>
<dbReference type="PROSITE" id="PS51257">
    <property type="entry name" value="PROKAR_LIPOPROTEIN"/>
    <property type="match status" value="1"/>
</dbReference>
<protein>
    <submittedName>
        <fullName evidence="3">Uncharacterized protein</fullName>
    </submittedName>
</protein>
<comment type="caution">
    <text evidence="3">The sequence shown here is derived from an EMBL/GenBank/DDBJ whole genome shotgun (WGS) entry which is preliminary data.</text>
</comment>
<dbReference type="EMBL" id="JAMPKK010000043">
    <property type="protein sequence ID" value="MEP0866425.1"/>
    <property type="molecule type" value="Genomic_DNA"/>
</dbReference>
<evidence type="ECO:0000313" key="4">
    <source>
        <dbReference type="Proteomes" id="UP001442494"/>
    </source>
</evidence>
<reference evidence="3 4" key="1">
    <citation type="submission" date="2022-04" db="EMBL/GenBank/DDBJ databases">
        <title>Positive selection, recombination, and allopatry shape intraspecific diversity of widespread and dominant cyanobacteria.</title>
        <authorList>
            <person name="Wei J."/>
            <person name="Shu W."/>
            <person name="Hu C."/>
        </authorList>
    </citation>
    <scope>NUCLEOTIDE SEQUENCE [LARGE SCALE GENOMIC DNA]</scope>
    <source>
        <strain evidence="3 4">GB2-A5</strain>
    </source>
</reference>
<feature type="signal peptide" evidence="2">
    <location>
        <begin position="1"/>
        <end position="30"/>
    </location>
</feature>